<sequence>MTAAVEHDPYVLPLPAPDSLVVQPHLVRALHAHLNAEYAAPVWPLAPLNENPSSSNLAIHWANSPGCFQQELRLIAWTLINGELRPSFLRGRGTRLRARISTTGISETVRRWIHLALWLQDQGITTLADCDTRVLHEYGQHLLPTYGSRSYAHDTLVSLTRLWAYDQLTARPTGIGRPPWDELGADDYLPAATSTSGGENAGEALAEETMGPLLIWSLRVIDDFADDILAAWDESQRLRQTARTSRATPDGAAALQTYLDSLSATRTPLPTVMNKGRTSLARNYICGITGASKTQLNRVIVRMGLARKATLRPGPCPLDTPVTGRIAGRPWRKRLDFGEAADLMRHLGTAAFIVLSYLTGMRPGEVLGLRSGCCPDPEPGKDGKARRHLIRGHEFKIATDEQGNYLSSGQEREVPWVAIRPVVNAIRVLERMVPDGALLFDHNTHDLHASRANTGALRFGTLRTRIEDFVVWANAEAAVHERTHDLIPPDPCGAIGTERFRRTLAWHIARRPGGLVALAIQYGHLRTTFVSEGYGARSRDGIHELIDVETVRAVADTVADLHDDLEDGAGVSGPAARRAIRAAATAPRFEGTAITATTARRLIANEDAMIFDNPQAFVLCHYKRAQALCHRDGVRDTPSLDHCVPSCGNIVRTDRHAAQLRDRADFLDKRAAAAPQPVGDRLRGSANKLRGFADAHDRFRITPTEDLA</sequence>
<dbReference type="RefSeq" id="WP_208253072.1">
    <property type="nucleotide sequence ID" value="NZ_JAGEPF010000065.1"/>
</dbReference>
<comment type="caution">
    <text evidence="2">The sequence shown here is derived from an EMBL/GenBank/DDBJ whole genome shotgun (WGS) entry which is preliminary data.</text>
</comment>
<proteinExistence type="predicted"/>
<dbReference type="EMBL" id="JAGEPF010000065">
    <property type="protein sequence ID" value="MBO2466246.1"/>
    <property type="molecule type" value="Genomic_DNA"/>
</dbReference>
<gene>
    <name evidence="2" type="ORF">J4709_52670</name>
</gene>
<name>A0ABS3SB48_9ACTN</name>
<evidence type="ECO:0000256" key="1">
    <source>
        <dbReference type="ARBA" id="ARBA00023172"/>
    </source>
</evidence>
<dbReference type="InterPro" id="IPR011010">
    <property type="entry name" value="DNA_brk_join_enz"/>
</dbReference>
<organism evidence="2 3">
    <name type="scientific">Actinomadura violacea</name>
    <dbReference type="NCBI Taxonomy" id="2819934"/>
    <lineage>
        <taxon>Bacteria</taxon>
        <taxon>Bacillati</taxon>
        <taxon>Actinomycetota</taxon>
        <taxon>Actinomycetes</taxon>
        <taxon>Streptosporangiales</taxon>
        <taxon>Thermomonosporaceae</taxon>
        <taxon>Actinomadura</taxon>
    </lineage>
</organism>
<keyword evidence="1" id="KW-0233">DNA recombination</keyword>
<reference evidence="2 3" key="1">
    <citation type="submission" date="2021-03" db="EMBL/GenBank/DDBJ databases">
        <title>Actinomadura violae sp. nov., isolated from lichen in Thailand.</title>
        <authorList>
            <person name="Kanchanasin P."/>
            <person name="Saeng-In P."/>
            <person name="Phongsopitanun W."/>
            <person name="Yuki M."/>
            <person name="Kudo T."/>
            <person name="Ohkuma M."/>
            <person name="Tanasupawat S."/>
        </authorList>
    </citation>
    <scope>NUCLEOTIDE SEQUENCE [LARGE SCALE GENOMIC DNA]</scope>
    <source>
        <strain evidence="2 3">LCR2-06</strain>
    </source>
</reference>
<protein>
    <recommendedName>
        <fullName evidence="4">Integrase</fullName>
    </recommendedName>
</protein>
<keyword evidence="3" id="KW-1185">Reference proteome</keyword>
<evidence type="ECO:0000313" key="2">
    <source>
        <dbReference type="EMBL" id="MBO2466246.1"/>
    </source>
</evidence>
<evidence type="ECO:0008006" key="4">
    <source>
        <dbReference type="Google" id="ProtNLM"/>
    </source>
</evidence>
<dbReference type="Proteomes" id="UP000680206">
    <property type="component" value="Unassembled WGS sequence"/>
</dbReference>
<dbReference type="SUPFAM" id="SSF56349">
    <property type="entry name" value="DNA breaking-rejoining enzymes"/>
    <property type="match status" value="1"/>
</dbReference>
<accession>A0ABS3SB48</accession>
<dbReference type="Gene3D" id="1.10.443.10">
    <property type="entry name" value="Intergrase catalytic core"/>
    <property type="match status" value="1"/>
</dbReference>
<evidence type="ECO:0000313" key="3">
    <source>
        <dbReference type="Proteomes" id="UP000680206"/>
    </source>
</evidence>
<dbReference type="InterPro" id="IPR013762">
    <property type="entry name" value="Integrase-like_cat_sf"/>
</dbReference>